<feature type="domain" description="ABC transmembrane type-1" evidence="9">
    <location>
        <begin position="114"/>
        <end position="327"/>
    </location>
</feature>
<protein>
    <submittedName>
        <fullName evidence="10">Glycerol-3-phosphate ABC transporter permease</fullName>
    </submittedName>
</protein>
<sequence>MTDSGSPNRGHPGTVTPVPTGAATPVAAAGAAAPAPAAGRSTRRAGRWNGRESLLAVVLLAPNLILLGVFTYRPLLDNIRLSFFDWNISSPTSTFIGVKNYVEWFTRPDTPRIVGNTVFFTVFAVAGSMILGLVLALLLDQRLPGRNLVRGVIFAPFVISGAAVGISLQFVFDPNFGMVNDLLRRLGVEGPDWYGDPAWALVMVTFAFVWKNLGYAFVIYLAAVQGLSRDLAEAAQIDGAGRWTAFRRVTLPQLRPTTFFLMITILLNSVQVFDIINVMTAGGPRGDGTTTLVFQVYRESFVNFRAGYGAAVATVLFVVLLVVTVIQVRVMGRRTAQ</sequence>
<comment type="similarity">
    <text evidence="7">Belongs to the binding-protein-dependent transport system permease family.</text>
</comment>
<comment type="subcellular location">
    <subcellularLocation>
        <location evidence="1 7">Cell membrane</location>
        <topology evidence="1 7">Multi-pass membrane protein</topology>
    </subcellularLocation>
</comment>
<evidence type="ECO:0000256" key="3">
    <source>
        <dbReference type="ARBA" id="ARBA00022475"/>
    </source>
</evidence>
<dbReference type="AlphaFoldDB" id="A0A426Q4M6"/>
<dbReference type="PANTHER" id="PTHR30193:SF37">
    <property type="entry name" value="INNER MEMBRANE ABC TRANSPORTER PERMEASE PROTEIN YCJO"/>
    <property type="match status" value="1"/>
</dbReference>
<dbReference type="Gene3D" id="1.10.3720.10">
    <property type="entry name" value="MetI-like"/>
    <property type="match status" value="1"/>
</dbReference>
<feature type="transmembrane region" description="Helical" evidence="7">
    <location>
        <begin position="118"/>
        <end position="139"/>
    </location>
</feature>
<keyword evidence="5 7" id="KW-1133">Transmembrane helix</keyword>
<evidence type="ECO:0000256" key="4">
    <source>
        <dbReference type="ARBA" id="ARBA00022692"/>
    </source>
</evidence>
<dbReference type="InterPro" id="IPR035906">
    <property type="entry name" value="MetI-like_sf"/>
</dbReference>
<evidence type="ECO:0000256" key="5">
    <source>
        <dbReference type="ARBA" id="ARBA00022989"/>
    </source>
</evidence>
<feature type="compositionally biased region" description="Low complexity" evidence="8">
    <location>
        <begin position="12"/>
        <end position="22"/>
    </location>
</feature>
<feature type="region of interest" description="Disordered" evidence="8">
    <location>
        <begin position="1"/>
        <end position="22"/>
    </location>
</feature>
<dbReference type="PROSITE" id="PS50928">
    <property type="entry name" value="ABC_TM1"/>
    <property type="match status" value="1"/>
</dbReference>
<name>A0A426Q4M6_9CORY</name>
<dbReference type="InterPro" id="IPR051393">
    <property type="entry name" value="ABC_transporter_permease"/>
</dbReference>
<keyword evidence="3" id="KW-1003">Cell membrane</keyword>
<dbReference type="RefSeq" id="WP_125174651.1">
    <property type="nucleotide sequence ID" value="NZ_PQNL01000177.1"/>
</dbReference>
<evidence type="ECO:0000256" key="8">
    <source>
        <dbReference type="SAM" id="MobiDB-lite"/>
    </source>
</evidence>
<dbReference type="EMBL" id="PQNQ01000015">
    <property type="protein sequence ID" value="RRQ03737.1"/>
    <property type="molecule type" value="Genomic_DNA"/>
</dbReference>
<reference evidence="10 11" key="1">
    <citation type="submission" date="2018-01" db="EMBL/GenBank/DDBJ databases">
        <title>Twenty Corynebacterium bovis Genomes.</title>
        <authorList>
            <person name="Gulvik C.A."/>
        </authorList>
    </citation>
    <scope>NUCLEOTIDE SEQUENCE [LARGE SCALE GENOMIC DNA]</scope>
    <source>
        <strain evidence="10 11">16-2004</strain>
    </source>
</reference>
<dbReference type="PANTHER" id="PTHR30193">
    <property type="entry name" value="ABC TRANSPORTER PERMEASE PROTEIN"/>
    <property type="match status" value="1"/>
</dbReference>
<dbReference type="CDD" id="cd06261">
    <property type="entry name" value="TM_PBP2"/>
    <property type="match status" value="1"/>
</dbReference>
<keyword evidence="11" id="KW-1185">Reference proteome</keyword>
<organism evidence="10 11">
    <name type="scientific">Corynebacterium bovis</name>
    <dbReference type="NCBI Taxonomy" id="36808"/>
    <lineage>
        <taxon>Bacteria</taxon>
        <taxon>Bacillati</taxon>
        <taxon>Actinomycetota</taxon>
        <taxon>Actinomycetes</taxon>
        <taxon>Mycobacteriales</taxon>
        <taxon>Corynebacteriaceae</taxon>
        <taxon>Corynebacterium</taxon>
    </lineage>
</organism>
<feature type="transmembrane region" description="Helical" evidence="7">
    <location>
        <begin position="257"/>
        <end position="276"/>
    </location>
</feature>
<keyword evidence="4 7" id="KW-0812">Transmembrane</keyword>
<dbReference type="Pfam" id="PF00528">
    <property type="entry name" value="BPD_transp_1"/>
    <property type="match status" value="1"/>
</dbReference>
<dbReference type="Proteomes" id="UP000278422">
    <property type="component" value="Unassembled WGS sequence"/>
</dbReference>
<dbReference type="SUPFAM" id="SSF161098">
    <property type="entry name" value="MetI-like"/>
    <property type="match status" value="1"/>
</dbReference>
<feature type="transmembrane region" description="Helical" evidence="7">
    <location>
        <begin position="306"/>
        <end position="328"/>
    </location>
</feature>
<feature type="transmembrane region" description="Helical" evidence="7">
    <location>
        <begin position="198"/>
        <end position="223"/>
    </location>
</feature>
<proteinExistence type="inferred from homology"/>
<keyword evidence="2 7" id="KW-0813">Transport</keyword>
<comment type="caution">
    <text evidence="10">The sequence shown here is derived from an EMBL/GenBank/DDBJ whole genome shotgun (WGS) entry which is preliminary data.</text>
</comment>
<keyword evidence="6 7" id="KW-0472">Membrane</keyword>
<evidence type="ECO:0000256" key="7">
    <source>
        <dbReference type="RuleBase" id="RU363032"/>
    </source>
</evidence>
<dbReference type="GO" id="GO:0055085">
    <property type="term" value="P:transmembrane transport"/>
    <property type="evidence" value="ECO:0007669"/>
    <property type="project" value="InterPro"/>
</dbReference>
<dbReference type="InterPro" id="IPR000515">
    <property type="entry name" value="MetI-like"/>
</dbReference>
<feature type="transmembrane region" description="Helical" evidence="7">
    <location>
        <begin position="151"/>
        <end position="172"/>
    </location>
</feature>
<evidence type="ECO:0000256" key="6">
    <source>
        <dbReference type="ARBA" id="ARBA00023136"/>
    </source>
</evidence>
<evidence type="ECO:0000256" key="1">
    <source>
        <dbReference type="ARBA" id="ARBA00004651"/>
    </source>
</evidence>
<evidence type="ECO:0000313" key="10">
    <source>
        <dbReference type="EMBL" id="RRQ03737.1"/>
    </source>
</evidence>
<feature type="transmembrane region" description="Helical" evidence="7">
    <location>
        <begin position="53"/>
        <end position="72"/>
    </location>
</feature>
<evidence type="ECO:0000256" key="2">
    <source>
        <dbReference type="ARBA" id="ARBA00022448"/>
    </source>
</evidence>
<accession>A0A426Q4M6</accession>
<gene>
    <name evidence="10" type="ORF">CXF42_06480</name>
</gene>
<dbReference type="GO" id="GO:0005886">
    <property type="term" value="C:plasma membrane"/>
    <property type="evidence" value="ECO:0007669"/>
    <property type="project" value="UniProtKB-SubCell"/>
</dbReference>
<evidence type="ECO:0000313" key="11">
    <source>
        <dbReference type="Proteomes" id="UP000278422"/>
    </source>
</evidence>
<evidence type="ECO:0000259" key="9">
    <source>
        <dbReference type="PROSITE" id="PS50928"/>
    </source>
</evidence>